<dbReference type="GO" id="GO:0044874">
    <property type="term" value="P:lipoprotein localization to outer membrane"/>
    <property type="evidence" value="ECO:0007669"/>
    <property type="project" value="TreeGrafter"/>
</dbReference>
<evidence type="ECO:0000256" key="2">
    <source>
        <dbReference type="ARBA" id="ARBA00005236"/>
    </source>
</evidence>
<feature type="non-terminal residue" evidence="11">
    <location>
        <position position="1"/>
    </location>
</feature>
<evidence type="ECO:0000256" key="3">
    <source>
        <dbReference type="ARBA" id="ARBA00022448"/>
    </source>
</evidence>
<reference evidence="11 12" key="1">
    <citation type="journal article" date="2020" name="Biotechnol. Biofuels">
        <title>New insights from the biogas microbiome by comprehensive genome-resolved metagenomics of nearly 1600 species originating from multiple anaerobic digesters.</title>
        <authorList>
            <person name="Campanaro S."/>
            <person name="Treu L."/>
            <person name="Rodriguez-R L.M."/>
            <person name="Kovalovszki A."/>
            <person name="Ziels R.M."/>
            <person name="Maus I."/>
            <person name="Zhu X."/>
            <person name="Kougias P.G."/>
            <person name="Basile A."/>
            <person name="Luo G."/>
            <person name="Schluter A."/>
            <person name="Konstantinidis K.T."/>
            <person name="Angelidaki I."/>
        </authorList>
    </citation>
    <scope>NUCLEOTIDE SEQUENCE [LARGE SCALE GENOMIC DNA]</scope>
    <source>
        <strain evidence="11">AS06rmzACSIP_256</strain>
    </source>
</reference>
<comment type="caution">
    <text evidence="11">The sequence shown here is derived from an EMBL/GenBank/DDBJ whole genome shotgun (WGS) entry which is preliminary data.</text>
</comment>
<evidence type="ECO:0000313" key="12">
    <source>
        <dbReference type="Proteomes" id="UP000536534"/>
    </source>
</evidence>
<dbReference type="AlphaFoldDB" id="A0A7X7LZ43"/>
<dbReference type="InterPro" id="IPR051447">
    <property type="entry name" value="Lipoprotein-release_system"/>
</dbReference>
<dbReference type="Pfam" id="PF12704">
    <property type="entry name" value="MacB_PCD"/>
    <property type="match status" value="1"/>
</dbReference>
<accession>A0A7X7LZ43</accession>
<comment type="subcellular location">
    <subcellularLocation>
        <location evidence="1">Cell membrane</location>
        <topology evidence="1">Multi-pass membrane protein</topology>
    </subcellularLocation>
</comment>
<keyword evidence="3" id="KW-0813">Transport</keyword>
<dbReference type="Proteomes" id="UP000536534">
    <property type="component" value="Unassembled WGS sequence"/>
</dbReference>
<dbReference type="InterPro" id="IPR011925">
    <property type="entry name" value="LolCE_TM"/>
</dbReference>
<feature type="domain" description="MacB-like periplasmic core" evidence="10">
    <location>
        <begin position="2"/>
        <end position="148"/>
    </location>
</feature>
<dbReference type="InterPro" id="IPR003838">
    <property type="entry name" value="ABC3_permease_C"/>
</dbReference>
<keyword evidence="4" id="KW-1003">Cell membrane</keyword>
<keyword evidence="6 8" id="KW-1133">Transmembrane helix</keyword>
<evidence type="ECO:0000256" key="4">
    <source>
        <dbReference type="ARBA" id="ARBA00022475"/>
    </source>
</evidence>
<feature type="transmembrane region" description="Helical" evidence="8">
    <location>
        <begin position="288"/>
        <end position="305"/>
    </location>
</feature>
<gene>
    <name evidence="11" type="ORF">GX576_14525</name>
</gene>
<proteinExistence type="inferred from homology"/>
<feature type="transmembrane region" description="Helical" evidence="8">
    <location>
        <begin position="179"/>
        <end position="203"/>
    </location>
</feature>
<dbReference type="GO" id="GO:0098797">
    <property type="term" value="C:plasma membrane protein complex"/>
    <property type="evidence" value="ECO:0007669"/>
    <property type="project" value="TreeGrafter"/>
</dbReference>
<evidence type="ECO:0000256" key="8">
    <source>
        <dbReference type="SAM" id="Phobius"/>
    </source>
</evidence>
<evidence type="ECO:0000256" key="6">
    <source>
        <dbReference type="ARBA" id="ARBA00022989"/>
    </source>
</evidence>
<evidence type="ECO:0000256" key="1">
    <source>
        <dbReference type="ARBA" id="ARBA00004651"/>
    </source>
</evidence>
<dbReference type="PANTHER" id="PTHR30489:SF0">
    <property type="entry name" value="LIPOPROTEIN-RELEASING SYSTEM TRANSMEMBRANE PROTEIN LOLE"/>
    <property type="match status" value="1"/>
</dbReference>
<name>A0A7X7LZ43_9RHOO</name>
<evidence type="ECO:0000256" key="7">
    <source>
        <dbReference type="ARBA" id="ARBA00023136"/>
    </source>
</evidence>
<dbReference type="Pfam" id="PF02687">
    <property type="entry name" value="FtsX"/>
    <property type="match status" value="1"/>
</dbReference>
<dbReference type="NCBIfam" id="TIGR02212">
    <property type="entry name" value="lolCE"/>
    <property type="match status" value="1"/>
</dbReference>
<feature type="transmembrane region" description="Helical" evidence="8">
    <location>
        <begin position="224"/>
        <end position="250"/>
    </location>
</feature>
<keyword evidence="11" id="KW-0449">Lipoprotein</keyword>
<dbReference type="GO" id="GO:0042953">
    <property type="term" value="P:lipoprotein transport"/>
    <property type="evidence" value="ECO:0007669"/>
    <property type="project" value="InterPro"/>
</dbReference>
<dbReference type="EMBL" id="JAAYYV010000412">
    <property type="protein sequence ID" value="NLF55581.1"/>
    <property type="molecule type" value="Genomic_DNA"/>
</dbReference>
<feature type="domain" description="ABC3 transporter permease C-terminal" evidence="9">
    <location>
        <begin position="182"/>
        <end position="315"/>
    </location>
</feature>
<evidence type="ECO:0000259" key="10">
    <source>
        <dbReference type="Pfam" id="PF12704"/>
    </source>
</evidence>
<evidence type="ECO:0000313" key="11">
    <source>
        <dbReference type="EMBL" id="NLF55581.1"/>
    </source>
</evidence>
<evidence type="ECO:0000259" key="9">
    <source>
        <dbReference type="Pfam" id="PF02687"/>
    </source>
</evidence>
<sequence>APYVQEQGMLSFDQTVRGTMVRGIIPAEEDKVADFARHMQSGSFDALQAGRFGILLGRDLALALKVRTGDKVTLIAPQGLVTPAAVLPRVKQFEVVGIFEAGMFEYDSALALVHLADAQALYRMGDGVSGVRLKLDDLFAAPRVARELAGMISTPGLIVSDWTRSHANFFRAVALEKTMMTLILFLIVAVAAFNIVSTLVMAVQEKYADIAILRTLGASPASVMAIFVLQGSIIGLVGLAAGVVGGLAIAHNLDIVIPALETLTGATLWNKEIYYINELPSQVLPADVIGIVSVSFVLTLLAALYPSWRASKVNPAEALRYE</sequence>
<protein>
    <submittedName>
        <fullName evidence="11">Lipoprotein-releasing ABC transporter permease subunit</fullName>
    </submittedName>
</protein>
<keyword evidence="7 8" id="KW-0472">Membrane</keyword>
<dbReference type="InterPro" id="IPR025857">
    <property type="entry name" value="MacB_PCD"/>
</dbReference>
<evidence type="ECO:0000256" key="5">
    <source>
        <dbReference type="ARBA" id="ARBA00022692"/>
    </source>
</evidence>
<organism evidence="11 12">
    <name type="scientific">Thauera phenolivorans</name>
    <dbReference type="NCBI Taxonomy" id="1792543"/>
    <lineage>
        <taxon>Bacteria</taxon>
        <taxon>Pseudomonadati</taxon>
        <taxon>Pseudomonadota</taxon>
        <taxon>Betaproteobacteria</taxon>
        <taxon>Rhodocyclales</taxon>
        <taxon>Zoogloeaceae</taxon>
        <taxon>Thauera</taxon>
    </lineage>
</organism>
<keyword evidence="5 8" id="KW-0812">Transmembrane</keyword>
<dbReference type="PANTHER" id="PTHR30489">
    <property type="entry name" value="LIPOPROTEIN-RELEASING SYSTEM TRANSMEMBRANE PROTEIN LOLE"/>
    <property type="match status" value="1"/>
</dbReference>
<comment type="similarity">
    <text evidence="2">Belongs to the ABC-4 integral membrane protein family. LolC/E subfamily.</text>
</comment>